<evidence type="ECO:0000256" key="5">
    <source>
        <dbReference type="ARBA" id="ARBA00023136"/>
    </source>
</evidence>
<keyword evidence="2 6" id="KW-0813">Transport</keyword>
<keyword evidence="3 6" id="KW-0812">Transmembrane</keyword>
<sequence>MQPANSSTERTPLLPRPQWAAPSRLCVSHFLSAWNSRLFEFGSVLFLTAIYPGTLMPVSVYALVRAAAAIALSPALGLWIDGADRLVVVVELTEGDNLARQNLNAQIRRIDLICKLLSPFVIASIDEVSTVVAIWTTMAMTVLSVFAEYICIEQVTSELSLATASSLK</sequence>
<evidence type="ECO:0000313" key="7">
    <source>
        <dbReference type="EMBL" id="KAK7417832.1"/>
    </source>
</evidence>
<dbReference type="Pfam" id="PF06963">
    <property type="entry name" value="FPN1"/>
    <property type="match status" value="1"/>
</dbReference>
<reference evidence="7 8" key="1">
    <citation type="journal article" date="2025" name="Microbiol. Resour. Announc.">
        <title>Draft genome sequences for Neonectria magnoliae and Neonectria punicea, canker pathogens of Liriodendron tulipifera and Acer saccharum in West Virginia.</title>
        <authorList>
            <person name="Petronek H.M."/>
            <person name="Kasson M.T."/>
            <person name="Metheny A.M."/>
            <person name="Stauder C.M."/>
            <person name="Lovett B."/>
            <person name="Lynch S.C."/>
            <person name="Garnas J.R."/>
            <person name="Kasson L.R."/>
            <person name="Stajich J.E."/>
        </authorList>
    </citation>
    <scope>NUCLEOTIDE SEQUENCE [LARGE SCALE GENOMIC DNA]</scope>
    <source>
        <strain evidence="7 8">NRRL 64653</strain>
    </source>
</reference>
<accession>A0ABR1HA78</accession>
<dbReference type="EMBL" id="JAZAVJ010000053">
    <property type="protein sequence ID" value="KAK7417832.1"/>
    <property type="molecule type" value="Genomic_DNA"/>
</dbReference>
<keyword evidence="5 6" id="KW-0472">Membrane</keyword>
<dbReference type="InterPro" id="IPR009716">
    <property type="entry name" value="Ferroportin-1"/>
</dbReference>
<dbReference type="PANTHER" id="PTHR11660:SF57">
    <property type="entry name" value="SOLUTE CARRIER FAMILY 40 MEMBER"/>
    <property type="match status" value="1"/>
</dbReference>
<protein>
    <recommendedName>
        <fullName evidence="6">Solute carrier family 40 member</fullName>
    </recommendedName>
</protein>
<comment type="caution">
    <text evidence="7">The sequence shown here is derived from an EMBL/GenBank/DDBJ whole genome shotgun (WGS) entry which is preliminary data.</text>
</comment>
<keyword evidence="6" id="KW-0406">Ion transport</keyword>
<comment type="function">
    <text evidence="6">May be involved in iron transport and iron homeostasis.</text>
</comment>
<dbReference type="PANTHER" id="PTHR11660">
    <property type="entry name" value="SOLUTE CARRIER FAMILY 40 MEMBER"/>
    <property type="match status" value="1"/>
</dbReference>
<gene>
    <name evidence="7" type="ORF">QQX98_004306</name>
</gene>
<evidence type="ECO:0000256" key="6">
    <source>
        <dbReference type="RuleBase" id="RU365065"/>
    </source>
</evidence>
<evidence type="ECO:0000256" key="4">
    <source>
        <dbReference type="ARBA" id="ARBA00022989"/>
    </source>
</evidence>
<organism evidence="7 8">
    <name type="scientific">Neonectria punicea</name>
    <dbReference type="NCBI Taxonomy" id="979145"/>
    <lineage>
        <taxon>Eukaryota</taxon>
        <taxon>Fungi</taxon>
        <taxon>Dikarya</taxon>
        <taxon>Ascomycota</taxon>
        <taxon>Pezizomycotina</taxon>
        <taxon>Sordariomycetes</taxon>
        <taxon>Hypocreomycetidae</taxon>
        <taxon>Hypocreales</taxon>
        <taxon>Nectriaceae</taxon>
        <taxon>Neonectria</taxon>
    </lineage>
</organism>
<evidence type="ECO:0000256" key="1">
    <source>
        <dbReference type="ARBA" id="ARBA00004141"/>
    </source>
</evidence>
<comment type="caution">
    <text evidence="6">Lacks conserved residue(s) required for the propagation of feature annotation.</text>
</comment>
<evidence type="ECO:0000256" key="2">
    <source>
        <dbReference type="ARBA" id="ARBA00022448"/>
    </source>
</evidence>
<proteinExistence type="inferred from homology"/>
<evidence type="ECO:0000256" key="3">
    <source>
        <dbReference type="ARBA" id="ARBA00022692"/>
    </source>
</evidence>
<keyword evidence="4 6" id="KW-1133">Transmembrane helix</keyword>
<comment type="similarity">
    <text evidence="6">Belongs to the ferroportin (FP) (TC 2.A.100) family. SLC40A subfamily.</text>
</comment>
<evidence type="ECO:0000313" key="8">
    <source>
        <dbReference type="Proteomes" id="UP001498476"/>
    </source>
</evidence>
<comment type="subcellular location">
    <subcellularLocation>
        <location evidence="1 6">Membrane</location>
        <topology evidence="1 6">Multi-pass membrane protein</topology>
    </subcellularLocation>
</comment>
<dbReference type="Proteomes" id="UP001498476">
    <property type="component" value="Unassembled WGS sequence"/>
</dbReference>
<name>A0ABR1HA78_9HYPO</name>
<keyword evidence="8" id="KW-1185">Reference proteome</keyword>
<feature type="transmembrane region" description="Helical" evidence="6">
    <location>
        <begin position="41"/>
        <end position="64"/>
    </location>
</feature>